<dbReference type="PANTHER" id="PTHR46468:SF1">
    <property type="entry name" value="SENTRIN-SPECIFIC PROTEASE 8"/>
    <property type="match status" value="1"/>
</dbReference>
<sequence length="252" mass="29272">KELIAEELELASSKIKDLETALLSANGKIGGLEARIKDLESKDDNSAELERLKRELVTEKQKKYQKKQAQREKIDWACSRMKTNPMLGSFPGQEFSKFKILPAHQFHLVTEAKRADDPLLFRELLSDLNTEAELVFIPVNNPNFHWSLLVFETRSKKFYHWDTLRGANYGYVEPLVKELLSHTYQTNNPNWQQLLNKQHNIPQNNGYDCGVAVIAIIRKIIELSADNRDDLGEMDFKQERQELRERYLAEAK</sequence>
<name>A0ABN7V1Y0_GIGMA</name>
<dbReference type="Pfam" id="PF02902">
    <property type="entry name" value="Peptidase_C48"/>
    <property type="match status" value="1"/>
</dbReference>
<dbReference type="InterPro" id="IPR003653">
    <property type="entry name" value="Peptidase_C48_C"/>
</dbReference>
<keyword evidence="8" id="KW-1185">Reference proteome</keyword>
<dbReference type="Proteomes" id="UP000789901">
    <property type="component" value="Unassembled WGS sequence"/>
</dbReference>
<dbReference type="SUPFAM" id="SSF54001">
    <property type="entry name" value="Cysteine proteinases"/>
    <property type="match status" value="1"/>
</dbReference>
<comment type="similarity">
    <text evidence="1">Belongs to the peptidase C48 family.</text>
</comment>
<dbReference type="Gene3D" id="3.40.395.10">
    <property type="entry name" value="Adenoviral Proteinase, Chain A"/>
    <property type="match status" value="1"/>
</dbReference>
<keyword evidence="3" id="KW-0378">Hydrolase</keyword>
<dbReference type="InterPro" id="IPR038765">
    <property type="entry name" value="Papain-like_cys_pep_sf"/>
</dbReference>
<evidence type="ECO:0000256" key="2">
    <source>
        <dbReference type="ARBA" id="ARBA00022670"/>
    </source>
</evidence>
<keyword evidence="5" id="KW-0175">Coiled coil</keyword>
<dbReference type="InterPro" id="IPR044613">
    <property type="entry name" value="Nep1/2-like"/>
</dbReference>
<dbReference type="EMBL" id="CAJVQB010007706">
    <property type="protein sequence ID" value="CAG8707809.1"/>
    <property type="molecule type" value="Genomic_DNA"/>
</dbReference>
<evidence type="ECO:0000256" key="1">
    <source>
        <dbReference type="ARBA" id="ARBA00005234"/>
    </source>
</evidence>
<evidence type="ECO:0000313" key="8">
    <source>
        <dbReference type="Proteomes" id="UP000789901"/>
    </source>
</evidence>
<reference evidence="7 8" key="1">
    <citation type="submission" date="2021-06" db="EMBL/GenBank/DDBJ databases">
        <authorList>
            <person name="Kallberg Y."/>
            <person name="Tangrot J."/>
            <person name="Rosling A."/>
        </authorList>
    </citation>
    <scope>NUCLEOTIDE SEQUENCE [LARGE SCALE GENOMIC DNA]</scope>
    <source>
        <strain evidence="7 8">120-4 pot B 10/14</strain>
    </source>
</reference>
<evidence type="ECO:0000256" key="5">
    <source>
        <dbReference type="SAM" id="Coils"/>
    </source>
</evidence>
<proteinExistence type="inferred from homology"/>
<evidence type="ECO:0000256" key="3">
    <source>
        <dbReference type="ARBA" id="ARBA00022801"/>
    </source>
</evidence>
<evidence type="ECO:0000256" key="4">
    <source>
        <dbReference type="ARBA" id="ARBA00022807"/>
    </source>
</evidence>
<comment type="caution">
    <text evidence="7">The sequence shown here is derived from an EMBL/GenBank/DDBJ whole genome shotgun (WGS) entry which is preliminary data.</text>
</comment>
<feature type="coiled-coil region" evidence="5">
    <location>
        <begin position="1"/>
        <end position="69"/>
    </location>
</feature>
<feature type="non-terminal residue" evidence="7">
    <location>
        <position position="1"/>
    </location>
</feature>
<accession>A0ABN7V1Y0</accession>
<keyword evidence="4" id="KW-0788">Thiol protease</keyword>
<evidence type="ECO:0000313" key="7">
    <source>
        <dbReference type="EMBL" id="CAG8707809.1"/>
    </source>
</evidence>
<dbReference type="PANTHER" id="PTHR46468">
    <property type="entry name" value="SENTRIN-SPECIFIC PROTEASE 8"/>
    <property type="match status" value="1"/>
</dbReference>
<evidence type="ECO:0000259" key="6">
    <source>
        <dbReference type="PROSITE" id="PS50600"/>
    </source>
</evidence>
<organism evidence="7 8">
    <name type="scientific">Gigaspora margarita</name>
    <dbReference type="NCBI Taxonomy" id="4874"/>
    <lineage>
        <taxon>Eukaryota</taxon>
        <taxon>Fungi</taxon>
        <taxon>Fungi incertae sedis</taxon>
        <taxon>Mucoromycota</taxon>
        <taxon>Glomeromycotina</taxon>
        <taxon>Glomeromycetes</taxon>
        <taxon>Diversisporales</taxon>
        <taxon>Gigasporaceae</taxon>
        <taxon>Gigaspora</taxon>
    </lineage>
</organism>
<keyword evidence="2" id="KW-0645">Protease</keyword>
<gene>
    <name evidence="7" type="ORF">GMARGA_LOCUS12560</name>
</gene>
<dbReference type="PROSITE" id="PS50600">
    <property type="entry name" value="ULP_PROTEASE"/>
    <property type="match status" value="1"/>
</dbReference>
<protein>
    <submittedName>
        <fullName evidence="7">38911_t:CDS:1</fullName>
    </submittedName>
</protein>
<feature type="domain" description="Ubiquitin-like protease family profile" evidence="6">
    <location>
        <begin position="32"/>
        <end position="220"/>
    </location>
</feature>